<proteinExistence type="predicted"/>
<reference evidence="2 3" key="1">
    <citation type="submission" date="2012-10" db="EMBL/GenBank/DDBJ databases">
        <title>Genome sequence of Variovorax paradoxus B4.</title>
        <authorList>
            <person name="Schuldes J."/>
            <person name="Brandt U."/>
            <person name="Hiessl S."/>
            <person name="Wuebbeler J.H."/>
            <person name="Thuermer A."/>
            <person name="Steinbuechel A."/>
            <person name="Daniel R."/>
        </authorList>
    </citation>
    <scope>NUCLEOTIDE SEQUENCE [LARGE SCALE GENOMIC DNA]</scope>
    <source>
        <strain evidence="2 3">B4</strain>
    </source>
</reference>
<evidence type="ECO:0008006" key="4">
    <source>
        <dbReference type="Google" id="ProtNLM"/>
    </source>
</evidence>
<feature type="chain" id="PRO_5004596180" description="Outer membrane porin, OprD family" evidence="1">
    <location>
        <begin position="25"/>
        <end position="434"/>
    </location>
</feature>
<keyword evidence="1" id="KW-0732">Signal</keyword>
<dbReference type="Proteomes" id="UP000016223">
    <property type="component" value="Chromosome 1"/>
</dbReference>
<dbReference type="OrthoDB" id="6495687at2"/>
<evidence type="ECO:0000313" key="2">
    <source>
        <dbReference type="EMBL" id="AGU49108.1"/>
    </source>
</evidence>
<protein>
    <recommendedName>
        <fullName evidence="4">Outer membrane porin, OprD family</fullName>
    </recommendedName>
</protein>
<organism evidence="2 3">
    <name type="scientific">Variovorax paradoxus B4</name>
    <dbReference type="NCBI Taxonomy" id="1246301"/>
    <lineage>
        <taxon>Bacteria</taxon>
        <taxon>Pseudomonadati</taxon>
        <taxon>Pseudomonadota</taxon>
        <taxon>Betaproteobacteria</taxon>
        <taxon>Burkholderiales</taxon>
        <taxon>Comamonadaceae</taxon>
        <taxon>Variovorax</taxon>
    </lineage>
</organism>
<feature type="signal peptide" evidence="1">
    <location>
        <begin position="1"/>
        <end position="24"/>
    </location>
</feature>
<sequence length="434" mass="48703">MTVARKLRVGAVVPLLAWTALGHAQEYSFDASEFEKKPFELGGYVQFKQESFSFSRDTAFYKLGFYNQAQRESLDRSSATLQLAGKLRKGMGTFDFRLNADVQRDQLAHGHNNSVYEAAYSIRPTPGLTLEVGKRSLKWGKGYAWNPVGFVERPKDPNDPQLAREGFVMANADWIASPGGDLQTIAFTPVLLPVSGGVNQDFGAPGHLNPAAKLYLLYRDTDIDFVWQGKGSRPARFGMDFSRNLASNIEIHGEWARIRKFTRPVTTAAGTVTNEVGNATSYLIGLRYLTANDTTYIVEYYRNGAGYAEPEARQFYELVDTGYGQLQRTGSSPLFQKALSLAQGSYGRPNAGRDYVYFRAQVKDALGIVYFTPSLTAIVNRQDRSFQIAPELQYTGIKNLELRLRLLFLHGRSGTDFGEKQVSRKLEFHARYYF</sequence>
<gene>
    <name evidence="2" type="ORF">VAPA_1c20040</name>
</gene>
<evidence type="ECO:0000313" key="3">
    <source>
        <dbReference type="Proteomes" id="UP000016223"/>
    </source>
</evidence>
<dbReference type="AlphaFoldDB" id="T1X9A3"/>
<accession>T1X9A3</accession>
<name>T1X9A3_VARPD</name>
<evidence type="ECO:0000256" key="1">
    <source>
        <dbReference type="SAM" id="SignalP"/>
    </source>
</evidence>
<dbReference type="PATRIC" id="fig|1246301.3.peg.2034"/>
<dbReference type="KEGG" id="vpd:VAPA_1c20040"/>
<dbReference type="RefSeq" id="WP_021006621.1">
    <property type="nucleotide sequence ID" value="NC_022247.1"/>
</dbReference>
<dbReference type="EMBL" id="CP003911">
    <property type="protein sequence ID" value="AGU49108.1"/>
    <property type="molecule type" value="Genomic_DNA"/>
</dbReference>
<dbReference type="HOGENOM" id="CLU_642155_0_0_4"/>